<organism evidence="2 3">
    <name type="scientific">Coprococcus catus</name>
    <dbReference type="NCBI Taxonomy" id="116085"/>
    <lineage>
        <taxon>Bacteria</taxon>
        <taxon>Bacillati</taxon>
        <taxon>Bacillota</taxon>
        <taxon>Clostridia</taxon>
        <taxon>Lachnospirales</taxon>
        <taxon>Lachnospiraceae</taxon>
        <taxon>Coprococcus</taxon>
    </lineage>
</organism>
<evidence type="ECO:0000256" key="1">
    <source>
        <dbReference type="SAM" id="Phobius"/>
    </source>
</evidence>
<sequence length="164" mass="18314">MCYDVFTRCASYFEVFYYSYMNSFYGKMEVDFMAQWQPSTFTPDKTADTAAYAASLSASATSQSLNRTFLSSLFEQIFNSPSEALSLYNAINGTNYSDPGLLTITTLSGALFLGYRNDCPELKISLNFFLKLVAFLMISGNGLHLRLILILSSNGPEMPRAVRI</sequence>
<gene>
    <name evidence="2" type="ORF">DW070_09430</name>
</gene>
<evidence type="ECO:0000313" key="3">
    <source>
        <dbReference type="Proteomes" id="UP000260773"/>
    </source>
</evidence>
<accession>A0A3E2TP31</accession>
<dbReference type="Proteomes" id="UP000260773">
    <property type="component" value="Unassembled WGS sequence"/>
</dbReference>
<proteinExistence type="predicted"/>
<keyword evidence="1" id="KW-0472">Membrane</keyword>
<feature type="transmembrane region" description="Helical" evidence="1">
    <location>
        <begin position="128"/>
        <end position="151"/>
    </location>
</feature>
<dbReference type="EMBL" id="QVEP01000021">
    <property type="protein sequence ID" value="RGB79662.1"/>
    <property type="molecule type" value="Genomic_DNA"/>
</dbReference>
<keyword evidence="1" id="KW-1133">Transmembrane helix</keyword>
<protein>
    <submittedName>
        <fullName evidence="2">Uncharacterized protein</fullName>
    </submittedName>
</protein>
<reference evidence="2 3" key="1">
    <citation type="submission" date="2018-08" db="EMBL/GenBank/DDBJ databases">
        <title>A genome reference for cultivated species of the human gut microbiota.</title>
        <authorList>
            <person name="Zou Y."/>
            <person name="Xue W."/>
            <person name="Luo G."/>
        </authorList>
    </citation>
    <scope>NUCLEOTIDE SEQUENCE [LARGE SCALE GENOMIC DNA]</scope>
    <source>
        <strain evidence="2 3">AF45-17</strain>
    </source>
</reference>
<keyword evidence="1" id="KW-0812">Transmembrane</keyword>
<comment type="caution">
    <text evidence="2">The sequence shown here is derived from an EMBL/GenBank/DDBJ whole genome shotgun (WGS) entry which is preliminary data.</text>
</comment>
<dbReference type="AlphaFoldDB" id="A0A3E2TP31"/>
<evidence type="ECO:0000313" key="2">
    <source>
        <dbReference type="EMBL" id="RGB79662.1"/>
    </source>
</evidence>
<name>A0A3E2TP31_9FIRM</name>